<keyword evidence="3" id="KW-1185">Reference proteome</keyword>
<dbReference type="KEGG" id="vg:80020125"/>
<evidence type="ECO:0000256" key="1">
    <source>
        <dbReference type="SAM" id="Coils"/>
    </source>
</evidence>
<sequence>MPKLTPSKLSKLGHRRREIMAQIKELTDEKAKIDAQFEALEPGTPHEADDLVITRSPIATLDSTIIAKKFPASKRPEFYKLTLDTAEFKKHFSAIELQDYQTVSYRINVKDA</sequence>
<reference evidence="2" key="1">
    <citation type="submission" date="2021-01" db="EMBL/GenBank/DDBJ databases">
        <authorList>
            <person name="Weegman M.K."/>
            <person name="Spring A.S."/>
            <person name="Bonilla J.A."/>
            <person name="Klyczek K."/>
            <person name="Garlena R.A."/>
            <person name="Russell D.A."/>
            <person name="Pope W.H."/>
            <person name="Jacobs-Sera D."/>
            <person name="Hatfull G.F."/>
        </authorList>
    </citation>
    <scope>NUCLEOTIDE SEQUENCE</scope>
</reference>
<dbReference type="RefSeq" id="YP_010755471.1">
    <property type="nucleotide sequence ID" value="NC_073470.1"/>
</dbReference>
<proteinExistence type="predicted"/>
<feature type="coiled-coil region" evidence="1">
    <location>
        <begin position="9"/>
        <end position="36"/>
    </location>
</feature>
<keyword evidence="1" id="KW-0175">Coiled coil</keyword>
<protein>
    <submittedName>
        <fullName evidence="2">Uncharacterized protein</fullName>
    </submittedName>
</protein>
<name>A0A890UNC9_9CAUD</name>
<evidence type="ECO:0000313" key="2">
    <source>
        <dbReference type="EMBL" id="QRI45115.1"/>
    </source>
</evidence>
<accession>A0A890UNC9</accession>
<gene>
    <name evidence="2" type="primary">61</name>
    <name evidence="2" type="ORF">SEA_SHOCKER_61</name>
</gene>
<dbReference type="GeneID" id="80020125"/>
<dbReference type="Proteomes" id="UP000654052">
    <property type="component" value="Segment"/>
</dbReference>
<organism evidence="2 3">
    <name type="scientific">Microbacterium phage Shocker</name>
    <dbReference type="NCBI Taxonomy" id="2805839"/>
    <lineage>
        <taxon>Viruses</taxon>
        <taxon>Duplodnaviria</taxon>
        <taxon>Heunggongvirae</taxon>
        <taxon>Uroviricota</taxon>
        <taxon>Caudoviricetes</taxon>
        <taxon>Shockervirus</taxon>
        <taxon>Shockervirus shocker</taxon>
    </lineage>
</organism>
<dbReference type="EMBL" id="MW507126">
    <property type="protein sequence ID" value="QRI45115.1"/>
    <property type="molecule type" value="Genomic_DNA"/>
</dbReference>
<evidence type="ECO:0000313" key="3">
    <source>
        <dbReference type="Proteomes" id="UP000654052"/>
    </source>
</evidence>